<accession>A0A0M6Y2M7</accession>
<dbReference type="PROSITE" id="PS51318">
    <property type="entry name" value="TAT"/>
    <property type="match status" value="1"/>
</dbReference>
<dbReference type="CDD" id="cd08497">
    <property type="entry name" value="MbnE-like"/>
    <property type="match status" value="1"/>
</dbReference>
<dbReference type="EMBL" id="CXST01000002">
    <property type="protein sequence ID" value="CTQ44356.1"/>
    <property type="molecule type" value="Genomic_DNA"/>
</dbReference>
<dbReference type="GO" id="GO:0030288">
    <property type="term" value="C:outer membrane-bounded periplasmic space"/>
    <property type="evidence" value="ECO:0007669"/>
    <property type="project" value="TreeGrafter"/>
</dbReference>
<dbReference type="InterPro" id="IPR000914">
    <property type="entry name" value="SBP_5_dom"/>
</dbReference>
<name>A0A0M6Y2M7_9HYPH</name>
<feature type="signal peptide" evidence="4">
    <location>
        <begin position="1"/>
        <end position="34"/>
    </location>
</feature>
<dbReference type="RefSeq" id="WP_055657142.1">
    <property type="nucleotide sequence ID" value="NZ_CXST01000002.1"/>
</dbReference>
<evidence type="ECO:0000256" key="3">
    <source>
        <dbReference type="ARBA" id="ARBA00022729"/>
    </source>
</evidence>
<evidence type="ECO:0000313" key="6">
    <source>
        <dbReference type="EMBL" id="CTQ44356.1"/>
    </source>
</evidence>
<dbReference type="InterPro" id="IPR030678">
    <property type="entry name" value="Peptide/Ni-bd"/>
</dbReference>
<dbReference type="OrthoDB" id="9803988at2"/>
<comment type="subcellular location">
    <subcellularLocation>
        <location evidence="1">Periplasm</location>
    </subcellularLocation>
</comment>
<dbReference type="GO" id="GO:0043190">
    <property type="term" value="C:ATP-binding cassette (ABC) transporter complex"/>
    <property type="evidence" value="ECO:0007669"/>
    <property type="project" value="InterPro"/>
</dbReference>
<dbReference type="Gene3D" id="3.10.105.10">
    <property type="entry name" value="Dipeptide-binding Protein, Domain 3"/>
    <property type="match status" value="1"/>
</dbReference>
<evidence type="ECO:0000256" key="4">
    <source>
        <dbReference type="SAM" id="SignalP"/>
    </source>
</evidence>
<dbReference type="SUPFAM" id="SSF53850">
    <property type="entry name" value="Periplasmic binding protein-like II"/>
    <property type="match status" value="1"/>
</dbReference>
<dbReference type="AlphaFoldDB" id="A0A0M6Y2M7"/>
<dbReference type="STRING" id="187304.B0E33_09275"/>
<dbReference type="GO" id="GO:0015833">
    <property type="term" value="P:peptide transport"/>
    <property type="evidence" value="ECO:0007669"/>
    <property type="project" value="TreeGrafter"/>
</dbReference>
<dbReference type="InterPro" id="IPR039424">
    <property type="entry name" value="SBP_5"/>
</dbReference>
<dbReference type="Gene3D" id="3.40.190.10">
    <property type="entry name" value="Periplasmic binding protein-like II"/>
    <property type="match status" value="1"/>
</dbReference>
<dbReference type="InterPro" id="IPR006311">
    <property type="entry name" value="TAT_signal"/>
</dbReference>
<evidence type="ECO:0000259" key="5">
    <source>
        <dbReference type="Pfam" id="PF00496"/>
    </source>
</evidence>
<dbReference type="Proteomes" id="UP000048926">
    <property type="component" value="Unassembled WGS sequence"/>
</dbReference>
<sequence>MSGALTTSRRRFLQMSSAAAFASAAPWPVSTAFASQTAYPDSPVHGLSVFGDLKYGPDFTQFDYVNRLAPKGGTFSFQAPYWYFNQNVLTYNTFNAFILKGDAPPRMELCFDTLMVRAYDEPDAVYGLLAETVKVSEDGNVFTFSLRPEARFHDGSKLTAEDVAFSLLLLKADGHPMLSQPLSSLKDAVILDDHKVALQFDGSQSRNLPLVVAADYPIFSKRYYTAYDFKQSTLTPPLSSGPYKVGKHAVGHYVEYHQVENYWAKDLPVRVGHCNFAVIRVEFYRERQTAFEAFKKGKTFYREEFTSKNWATEYNFPAVEEGKVIRREFPDGRPSGAQGWFINTRLDKFKDPRVREALGYAFDFEWSNQNLFYGLYTRTQSFFENSDMKAEGMPSAAELALLEPFRDQLPEAVFGEAVMQPVSDGSGNDRKLLKRASELLAEAGFTRTGTDLIGPDGKQLTIEFLNNTAAFERIVNPMINNLERLGIKASLRIVDPAQYEARLNDYDFDIASRRLSLSPTLSDTIREMWGSKAATIPGTYNTSGISSPVVDALIDKAIAATTRDEMTNAARALDRVLRAGHYWIPQWFKNVHTVAMWDVYGFPEETPRYFFPVEELWWIDKEKAEKLGKAG</sequence>
<evidence type="ECO:0000256" key="1">
    <source>
        <dbReference type="ARBA" id="ARBA00004418"/>
    </source>
</evidence>
<dbReference type="GO" id="GO:1904680">
    <property type="term" value="F:peptide transmembrane transporter activity"/>
    <property type="evidence" value="ECO:0007669"/>
    <property type="project" value="TreeGrafter"/>
</dbReference>
<protein>
    <submittedName>
        <fullName evidence="6">Glutathione ABC transporter substrate-binding protein GsiB</fullName>
    </submittedName>
</protein>
<dbReference type="PANTHER" id="PTHR30290:SF64">
    <property type="entry name" value="ABC TRANSPORTER PERIPLASMIC BINDING PROTEIN"/>
    <property type="match status" value="1"/>
</dbReference>
<proteinExistence type="inferred from homology"/>
<organism evidence="6 7">
    <name type="scientific">Roseibium aggregatum</name>
    <dbReference type="NCBI Taxonomy" id="187304"/>
    <lineage>
        <taxon>Bacteria</taxon>
        <taxon>Pseudomonadati</taxon>
        <taxon>Pseudomonadota</taxon>
        <taxon>Alphaproteobacteria</taxon>
        <taxon>Hyphomicrobiales</taxon>
        <taxon>Stappiaceae</taxon>
        <taxon>Roseibium</taxon>
    </lineage>
</organism>
<reference evidence="7" key="1">
    <citation type="submission" date="2015-07" db="EMBL/GenBank/DDBJ databases">
        <authorList>
            <person name="Rodrigo-Torres Lidia"/>
            <person name="Arahal R.David."/>
        </authorList>
    </citation>
    <scope>NUCLEOTIDE SEQUENCE [LARGE SCALE GENOMIC DNA]</scope>
    <source>
        <strain evidence="7">CECT 4801</strain>
    </source>
</reference>
<feature type="domain" description="Solute-binding protein family 5" evidence="5">
    <location>
        <begin position="125"/>
        <end position="533"/>
    </location>
</feature>
<dbReference type="PIRSF" id="PIRSF002741">
    <property type="entry name" value="MppA"/>
    <property type="match status" value="1"/>
</dbReference>
<dbReference type="PANTHER" id="PTHR30290">
    <property type="entry name" value="PERIPLASMIC BINDING COMPONENT OF ABC TRANSPORTER"/>
    <property type="match status" value="1"/>
</dbReference>
<evidence type="ECO:0000313" key="7">
    <source>
        <dbReference type="Proteomes" id="UP000048926"/>
    </source>
</evidence>
<feature type="chain" id="PRO_5005807364" evidence="4">
    <location>
        <begin position="35"/>
        <end position="631"/>
    </location>
</feature>
<dbReference type="Pfam" id="PF00496">
    <property type="entry name" value="SBP_bac_5"/>
    <property type="match status" value="1"/>
</dbReference>
<keyword evidence="7" id="KW-1185">Reference proteome</keyword>
<evidence type="ECO:0000256" key="2">
    <source>
        <dbReference type="ARBA" id="ARBA00005695"/>
    </source>
</evidence>
<gene>
    <name evidence="6" type="ORF">LAL4801_02799</name>
</gene>
<keyword evidence="3 4" id="KW-0732">Signal</keyword>
<comment type="similarity">
    <text evidence="2">Belongs to the bacterial solute-binding protein 5 family.</text>
</comment>
<dbReference type="GO" id="GO:0042884">
    <property type="term" value="P:microcin transport"/>
    <property type="evidence" value="ECO:0007669"/>
    <property type="project" value="TreeGrafter"/>
</dbReference>